<evidence type="ECO:0000313" key="1">
    <source>
        <dbReference type="EMBL" id="EHI70330.1"/>
    </source>
</evidence>
<dbReference type="NCBIfam" id="TIGR03603">
    <property type="entry name" value="cyclo_dehy_ocin"/>
    <property type="match status" value="1"/>
</dbReference>
<accession>G5K158</accession>
<dbReference type="eggNOG" id="ENOG5032S53">
    <property type="taxonomic scope" value="Bacteria"/>
</dbReference>
<dbReference type="STRING" id="764299.STRIC_0335"/>
<name>G5K158_9STRE</name>
<dbReference type="AlphaFoldDB" id="G5K158"/>
<protein>
    <submittedName>
        <fullName evidence="1">Bacteriocin biosynthesis cyclodehydratase, SagC family</fullName>
    </submittedName>
</protein>
<proteinExistence type="predicted"/>
<keyword evidence="2" id="KW-1185">Reference proteome</keyword>
<evidence type="ECO:0000313" key="2">
    <source>
        <dbReference type="Proteomes" id="UP000003330"/>
    </source>
</evidence>
<organism evidence="1 2">
    <name type="scientific">Streptococcus ictaluri 707-05</name>
    <dbReference type="NCBI Taxonomy" id="764299"/>
    <lineage>
        <taxon>Bacteria</taxon>
        <taxon>Bacillati</taxon>
        <taxon>Bacillota</taxon>
        <taxon>Bacilli</taxon>
        <taxon>Lactobacillales</taxon>
        <taxon>Streptococcaceae</taxon>
        <taxon>Streptococcus</taxon>
    </lineage>
</organism>
<gene>
    <name evidence="1" type="ORF">STRIC_0335</name>
</gene>
<dbReference type="Proteomes" id="UP000003330">
    <property type="component" value="Unassembled WGS sequence"/>
</dbReference>
<dbReference type="EMBL" id="AEUX02000004">
    <property type="protein sequence ID" value="EHI70330.1"/>
    <property type="molecule type" value="Genomic_DNA"/>
</dbReference>
<reference evidence="1 2" key="1">
    <citation type="journal article" date="2014" name="Int. J. Syst. Evol. Microbiol.">
        <title>Phylogenomics and the dynamic genome evolution of the genus Streptococcus.</title>
        <authorList>
            <consortium name="The Broad Institute Genome Sequencing Platform"/>
            <person name="Richards V.P."/>
            <person name="Palmer S.R."/>
            <person name="Pavinski Bitar P.D."/>
            <person name="Qin X."/>
            <person name="Weinstock G.M."/>
            <person name="Highlander S.K."/>
            <person name="Town C.D."/>
            <person name="Burne R.A."/>
            <person name="Stanhope M.J."/>
        </authorList>
    </citation>
    <scope>NUCLEOTIDE SEQUENCE [LARGE SCALE GENOMIC DNA]</scope>
    <source>
        <strain evidence="1 2">707-05</strain>
    </source>
</reference>
<comment type="caution">
    <text evidence="1">The sequence shown here is derived from an EMBL/GenBank/DDBJ whole genome shotgun (WGS) entry which is preliminary data.</text>
</comment>
<dbReference type="InterPro" id="IPR019892">
    <property type="entry name" value="Cyclo_dehy_ocin"/>
</dbReference>
<sequence>MISDLFNGVAIDTDLYQEELEEELFVKLTEVITALYYNDILMFEDEHALQENVMKILTGNFHFIAESEQGPDKSPILFISDSTYVNQSALLLAEQLDLDLRVADDDLKMTIQTTDVSSRLDALEHHRHMNSLSERLKDYQSIVICQERLNVTMLRHLNEISVALQKQLVLGFVDGPFLHACTLNPPHTADFDSLERRVLARLQDHTLYQHFASQVLPTTHTVSKAYLPLLSVLMNLLVSEAFIIA</sequence>